<reference evidence="4" key="1">
    <citation type="submission" date="2017-09" db="EMBL/GenBank/DDBJ databases">
        <authorList>
            <person name="Feng G."/>
            <person name="Zhu H."/>
        </authorList>
    </citation>
    <scope>NUCLEOTIDE SEQUENCE [LARGE SCALE GENOMIC DNA]</scope>
    <source>
        <strain evidence="4">1PNM-20</strain>
    </source>
</reference>
<evidence type="ECO:0000256" key="1">
    <source>
        <dbReference type="SAM" id="MobiDB-lite"/>
    </source>
</evidence>
<dbReference type="AlphaFoldDB" id="A0A2A2SFP9"/>
<evidence type="ECO:0000256" key="2">
    <source>
        <dbReference type="SAM" id="SignalP"/>
    </source>
</evidence>
<feature type="region of interest" description="Disordered" evidence="1">
    <location>
        <begin position="16"/>
        <end position="49"/>
    </location>
</feature>
<dbReference type="Proteomes" id="UP000218151">
    <property type="component" value="Unassembled WGS sequence"/>
</dbReference>
<keyword evidence="2" id="KW-0732">Signal</keyword>
<evidence type="ECO:0000313" key="4">
    <source>
        <dbReference type="Proteomes" id="UP000218151"/>
    </source>
</evidence>
<feature type="compositionally biased region" description="Basic and acidic residues" evidence="1">
    <location>
        <begin position="24"/>
        <end position="37"/>
    </location>
</feature>
<keyword evidence="4" id="KW-1185">Reference proteome</keyword>
<name>A0A2A2SFP9_9SPHN</name>
<comment type="caution">
    <text evidence="3">The sequence shown here is derived from an EMBL/GenBank/DDBJ whole genome shotgun (WGS) entry which is preliminary data.</text>
</comment>
<dbReference type="OrthoDB" id="7281717at2"/>
<organism evidence="3 4">
    <name type="scientific">Sphingomonas lenta</name>
    <dbReference type="NCBI Taxonomy" id="1141887"/>
    <lineage>
        <taxon>Bacteria</taxon>
        <taxon>Pseudomonadati</taxon>
        <taxon>Pseudomonadota</taxon>
        <taxon>Alphaproteobacteria</taxon>
        <taxon>Sphingomonadales</taxon>
        <taxon>Sphingomonadaceae</taxon>
        <taxon>Sphingomonas</taxon>
    </lineage>
</organism>
<evidence type="ECO:0000313" key="3">
    <source>
        <dbReference type="EMBL" id="PAX08077.1"/>
    </source>
</evidence>
<sequence>MIRILLATTAAALAASPAPASKKPCRDAQGRVVECPKPKASPSSRCKDERGRFVKCGTPGARPATNS</sequence>
<feature type="signal peptide" evidence="2">
    <location>
        <begin position="1"/>
        <end position="20"/>
    </location>
</feature>
<proteinExistence type="predicted"/>
<dbReference type="RefSeq" id="WP_095998319.1">
    <property type="nucleotide sequence ID" value="NZ_NSLI01000003.1"/>
</dbReference>
<dbReference type="EMBL" id="NSLI01000003">
    <property type="protein sequence ID" value="PAX08077.1"/>
    <property type="molecule type" value="Genomic_DNA"/>
</dbReference>
<accession>A0A2A2SFP9</accession>
<protein>
    <submittedName>
        <fullName evidence="3">Uncharacterized protein</fullName>
    </submittedName>
</protein>
<gene>
    <name evidence="3" type="ORF">CKY28_10835</name>
</gene>
<feature type="chain" id="PRO_5012471907" evidence="2">
    <location>
        <begin position="21"/>
        <end position="67"/>
    </location>
</feature>